<organism evidence="2 3">
    <name type="scientific">Succiniclasticum ruminis</name>
    <dbReference type="NCBI Taxonomy" id="40841"/>
    <lineage>
        <taxon>Bacteria</taxon>
        <taxon>Bacillati</taxon>
        <taxon>Bacillota</taxon>
        <taxon>Negativicutes</taxon>
        <taxon>Acidaminococcales</taxon>
        <taxon>Acidaminococcaceae</taxon>
        <taxon>Succiniclasticum</taxon>
    </lineage>
</organism>
<evidence type="ECO:0000256" key="1">
    <source>
        <dbReference type="SAM" id="SignalP"/>
    </source>
</evidence>
<dbReference type="Proteomes" id="UP000198943">
    <property type="component" value="Unassembled WGS sequence"/>
</dbReference>
<protein>
    <recommendedName>
        <fullName evidence="4">DUF3887 domain-containing protein</fullName>
    </recommendedName>
</protein>
<feature type="signal peptide" evidence="1">
    <location>
        <begin position="1"/>
        <end position="22"/>
    </location>
</feature>
<evidence type="ECO:0008006" key="4">
    <source>
        <dbReference type="Google" id="ProtNLM"/>
    </source>
</evidence>
<dbReference type="AlphaFoldDB" id="A0A1G6NYV9"/>
<feature type="chain" id="PRO_5011545704" description="DUF3887 domain-containing protein" evidence="1">
    <location>
        <begin position="23"/>
        <end position="143"/>
    </location>
</feature>
<dbReference type="RefSeq" id="WP_093731067.1">
    <property type="nucleotide sequence ID" value="NZ_FMYW01000017.1"/>
</dbReference>
<reference evidence="3" key="1">
    <citation type="submission" date="2016-10" db="EMBL/GenBank/DDBJ databases">
        <authorList>
            <person name="Varghese N."/>
            <person name="Submissions S."/>
        </authorList>
    </citation>
    <scope>NUCLEOTIDE SEQUENCE [LARGE SCALE GENOMIC DNA]</scope>
    <source>
        <strain evidence="3">DSM 11005</strain>
    </source>
</reference>
<name>A0A1G6NYV9_9FIRM</name>
<sequence length="143" mass="16019">MKKKVMLFLMAIMMSFSAMCYASYGSDLDAETKIVDQFFAGGDYKKASAFMDPSLAKDLTADRYKEMFANMNKELGKMVQKDLRVYQVFSDGHVLVYAAKFEKGAVMELDVAFKVTNGKFSIMNFRVVDPNAQAPAENNAAKK</sequence>
<dbReference type="Gene3D" id="3.10.450.590">
    <property type="match status" value="1"/>
</dbReference>
<dbReference type="OrthoDB" id="9839522at2"/>
<evidence type="ECO:0000313" key="3">
    <source>
        <dbReference type="Proteomes" id="UP000198943"/>
    </source>
</evidence>
<gene>
    <name evidence="2" type="ORF">SAMN04487864_11736</name>
</gene>
<keyword evidence="3" id="KW-1185">Reference proteome</keyword>
<evidence type="ECO:0000313" key="2">
    <source>
        <dbReference type="EMBL" id="SDC72554.1"/>
    </source>
</evidence>
<dbReference type="EMBL" id="FMYW01000017">
    <property type="protein sequence ID" value="SDC72554.1"/>
    <property type="molecule type" value="Genomic_DNA"/>
</dbReference>
<keyword evidence="1" id="KW-0732">Signal</keyword>
<accession>A0A1G6NYV9</accession>
<proteinExistence type="predicted"/>